<accession>A0ABR9XQL6</accession>
<proteinExistence type="predicted"/>
<reference evidence="2 3" key="1">
    <citation type="journal article" date="2020" name="Microorganisms">
        <title>Simultaneous Genome Sequencing of Prosthecochloris ethylica and Desulfuromonas acetoxidans within a Syntrophic Mixture Reveals Unique Pili and Protein Interactions.</title>
        <authorList>
            <person name="Kyndt J.A."/>
            <person name="Van Beeumen J.J."/>
            <person name="Meyer T.E."/>
        </authorList>
    </citation>
    <scope>NUCLEOTIDE SEQUENCE [LARGE SCALE GENOMIC DNA]</scope>
    <source>
        <strain evidence="2 3">N3</strain>
    </source>
</reference>
<feature type="region of interest" description="Disordered" evidence="1">
    <location>
        <begin position="1"/>
        <end position="34"/>
    </location>
</feature>
<dbReference type="Proteomes" id="UP000619838">
    <property type="component" value="Unassembled WGS sequence"/>
</dbReference>
<gene>
    <name evidence="2" type="ORF">INT08_03855</name>
</gene>
<protein>
    <submittedName>
        <fullName evidence="2">Uncharacterized protein</fullName>
    </submittedName>
</protein>
<dbReference type="EMBL" id="JADGII010000004">
    <property type="protein sequence ID" value="MBF0636315.1"/>
    <property type="molecule type" value="Genomic_DNA"/>
</dbReference>
<keyword evidence="3" id="KW-1185">Reference proteome</keyword>
<feature type="compositionally biased region" description="Polar residues" evidence="1">
    <location>
        <begin position="1"/>
        <end position="10"/>
    </location>
</feature>
<organism evidence="2 3">
    <name type="scientific">Prosthecochloris ethylica</name>
    <dbReference type="NCBI Taxonomy" id="2743976"/>
    <lineage>
        <taxon>Bacteria</taxon>
        <taxon>Pseudomonadati</taxon>
        <taxon>Chlorobiota</taxon>
        <taxon>Chlorobiia</taxon>
        <taxon>Chlorobiales</taxon>
        <taxon>Chlorobiaceae</taxon>
        <taxon>Prosthecochloris</taxon>
    </lineage>
</organism>
<comment type="caution">
    <text evidence="2">The sequence shown here is derived from an EMBL/GenBank/DDBJ whole genome shotgun (WGS) entry which is preliminary data.</text>
</comment>
<evidence type="ECO:0000313" key="3">
    <source>
        <dbReference type="Proteomes" id="UP000619838"/>
    </source>
</evidence>
<dbReference type="RefSeq" id="WP_114608012.1">
    <property type="nucleotide sequence ID" value="NZ_JABVZQ010000001.1"/>
</dbReference>
<name>A0ABR9XQL6_9CHLB</name>
<evidence type="ECO:0000313" key="2">
    <source>
        <dbReference type="EMBL" id="MBF0636315.1"/>
    </source>
</evidence>
<feature type="compositionally biased region" description="Basic and acidic residues" evidence="1">
    <location>
        <begin position="13"/>
        <end position="34"/>
    </location>
</feature>
<sequence>MNQEETTTPHPHTGQDQHDTTEHESPQRPSAADDMKFIVKATLTIGGRIIRQLDRLIGRINS</sequence>
<evidence type="ECO:0000256" key="1">
    <source>
        <dbReference type="SAM" id="MobiDB-lite"/>
    </source>
</evidence>